<evidence type="ECO:0000256" key="6">
    <source>
        <dbReference type="SAM" id="MobiDB-lite"/>
    </source>
</evidence>
<evidence type="ECO:0000313" key="9">
    <source>
        <dbReference type="Proteomes" id="UP000594263"/>
    </source>
</evidence>
<name>A0A7N0U9P6_KALFE</name>
<feature type="region of interest" description="Disordered" evidence="6">
    <location>
        <begin position="57"/>
        <end position="132"/>
    </location>
</feature>
<keyword evidence="3" id="KW-0238">DNA-binding</keyword>
<evidence type="ECO:0000256" key="4">
    <source>
        <dbReference type="ARBA" id="ARBA00023163"/>
    </source>
</evidence>
<reference evidence="8" key="1">
    <citation type="submission" date="2021-01" db="UniProtKB">
        <authorList>
            <consortium name="EnsemblPlants"/>
        </authorList>
    </citation>
    <scope>IDENTIFICATION</scope>
</reference>
<feature type="compositionally biased region" description="Low complexity" evidence="6">
    <location>
        <begin position="260"/>
        <end position="280"/>
    </location>
</feature>
<dbReference type="PANTHER" id="PTHR46684">
    <property type="entry name" value="TRANSCRIPTION FACTOR FAMA"/>
    <property type="match status" value="1"/>
</dbReference>
<evidence type="ECO:0000256" key="5">
    <source>
        <dbReference type="ARBA" id="ARBA00023242"/>
    </source>
</evidence>
<evidence type="ECO:0000259" key="7">
    <source>
        <dbReference type="PROSITE" id="PS50888"/>
    </source>
</evidence>
<dbReference type="InterPro" id="IPR036638">
    <property type="entry name" value="HLH_DNA-bd_sf"/>
</dbReference>
<dbReference type="PROSITE" id="PS50888">
    <property type="entry name" value="BHLH"/>
    <property type="match status" value="1"/>
</dbReference>
<keyword evidence="5" id="KW-0539">Nucleus</keyword>
<evidence type="ECO:0000256" key="1">
    <source>
        <dbReference type="ARBA" id="ARBA00004123"/>
    </source>
</evidence>
<dbReference type="GO" id="GO:0045893">
    <property type="term" value="P:positive regulation of DNA-templated transcription"/>
    <property type="evidence" value="ECO:0007669"/>
    <property type="project" value="TreeGrafter"/>
</dbReference>
<dbReference type="GO" id="GO:0010052">
    <property type="term" value="P:guard cell differentiation"/>
    <property type="evidence" value="ECO:0007669"/>
    <property type="project" value="InterPro"/>
</dbReference>
<dbReference type="Pfam" id="PF00010">
    <property type="entry name" value="HLH"/>
    <property type="match status" value="1"/>
</dbReference>
<keyword evidence="4" id="KW-0804">Transcription</keyword>
<dbReference type="AlphaFoldDB" id="A0A7N0U9P6"/>
<dbReference type="Gramene" id="Kaladp0058s0411.1.v1.1">
    <property type="protein sequence ID" value="Kaladp0058s0411.1.v1.1"/>
    <property type="gene ID" value="Kaladp0058s0411.v1.1"/>
</dbReference>
<dbReference type="GO" id="GO:0003677">
    <property type="term" value="F:DNA binding"/>
    <property type="evidence" value="ECO:0007669"/>
    <property type="project" value="UniProtKB-KW"/>
</dbReference>
<dbReference type="EnsemblPlants" id="Kaladp0058s0411.1.v1.1">
    <property type="protein sequence ID" value="Kaladp0058s0411.1.v1.1"/>
    <property type="gene ID" value="Kaladp0058s0411.v1.1"/>
</dbReference>
<comment type="subcellular location">
    <subcellularLocation>
        <location evidence="1">Nucleus</location>
    </subcellularLocation>
</comment>
<dbReference type="InterPro" id="IPR044283">
    <property type="entry name" value="FAMA/SPEECHLESS/MUTE-like"/>
</dbReference>
<evidence type="ECO:0000256" key="2">
    <source>
        <dbReference type="ARBA" id="ARBA00023015"/>
    </source>
</evidence>
<dbReference type="Proteomes" id="UP000594263">
    <property type="component" value="Unplaced"/>
</dbReference>
<feature type="region of interest" description="Disordered" evidence="6">
    <location>
        <begin position="214"/>
        <end position="280"/>
    </location>
</feature>
<dbReference type="CDD" id="cd11448">
    <property type="entry name" value="bHLH_AtFAMA_like"/>
    <property type="match status" value="1"/>
</dbReference>
<dbReference type="GO" id="GO:0005634">
    <property type="term" value="C:nucleus"/>
    <property type="evidence" value="ECO:0007669"/>
    <property type="project" value="UniProtKB-SubCell"/>
</dbReference>
<feature type="compositionally biased region" description="Gly residues" evidence="6">
    <location>
        <begin position="120"/>
        <end position="129"/>
    </location>
</feature>
<feature type="domain" description="BHLH" evidence="7">
    <location>
        <begin position="132"/>
        <end position="183"/>
    </location>
</feature>
<dbReference type="GO" id="GO:0003700">
    <property type="term" value="F:DNA-binding transcription factor activity"/>
    <property type="evidence" value="ECO:0007669"/>
    <property type="project" value="InterPro"/>
</dbReference>
<protein>
    <recommendedName>
        <fullName evidence="7">BHLH domain-containing protein</fullName>
    </recommendedName>
</protein>
<keyword evidence="2" id="KW-0805">Transcription regulation</keyword>
<dbReference type="PANTHER" id="PTHR46684:SF4">
    <property type="entry name" value="TRANSCRIPTION FACTOR SPEECHLESS"/>
    <property type="match status" value="1"/>
</dbReference>
<evidence type="ECO:0000256" key="3">
    <source>
        <dbReference type="ARBA" id="ARBA00023125"/>
    </source>
</evidence>
<keyword evidence="9" id="KW-1185">Reference proteome</keyword>
<sequence>MGTEHLTAPTNLCDLFHESELCPDEILTILQSLDDNSYSNIFNVAAAAAATPAPLMVDKTDTNSKNKKRKKPAKTASSSSPRFGSGEESDEDHALLSQRKSVKGQKVSLPATSMEDGSGEDGGGPGGCNSSGKVVSHIAVERNRRKQMNEHLAVLRQLMPCFYVKKGDQASIIGGVIDYINELQQVLQSLEAKKQRKIYTNEVGLSPRVVSSPRVIPQQHSNPSHPSPRKPPLSPRPLLNLPISPRTPQSTSPCHNKPLTQPQIQPSSITSPTSNSNNSSCSSVADMIMMMSSYNNASNNGVANELVASLKSSFADVEVKFCGPNLELKTLSSKISGQTVKIVSAIEDLALEILRVSISTAEETMLNSFTIKIGIECKLSAEELAQQIQQTFC</sequence>
<feature type="compositionally biased region" description="Pro residues" evidence="6">
    <location>
        <begin position="225"/>
        <end position="235"/>
    </location>
</feature>
<dbReference type="OMA" id="LETWDDC"/>
<dbReference type="InterPro" id="IPR011598">
    <property type="entry name" value="bHLH_dom"/>
</dbReference>
<proteinExistence type="predicted"/>
<dbReference type="SMART" id="SM00353">
    <property type="entry name" value="HLH"/>
    <property type="match status" value="1"/>
</dbReference>
<dbReference type="SUPFAM" id="SSF47459">
    <property type="entry name" value="HLH, helix-loop-helix DNA-binding domain"/>
    <property type="match status" value="1"/>
</dbReference>
<evidence type="ECO:0000313" key="8">
    <source>
        <dbReference type="EnsemblPlants" id="Kaladp0058s0411.1.v1.1"/>
    </source>
</evidence>
<organism evidence="8 9">
    <name type="scientific">Kalanchoe fedtschenkoi</name>
    <name type="common">Lavender scallops</name>
    <name type="synonym">South American air plant</name>
    <dbReference type="NCBI Taxonomy" id="63787"/>
    <lineage>
        <taxon>Eukaryota</taxon>
        <taxon>Viridiplantae</taxon>
        <taxon>Streptophyta</taxon>
        <taxon>Embryophyta</taxon>
        <taxon>Tracheophyta</taxon>
        <taxon>Spermatophyta</taxon>
        <taxon>Magnoliopsida</taxon>
        <taxon>eudicotyledons</taxon>
        <taxon>Gunneridae</taxon>
        <taxon>Pentapetalae</taxon>
        <taxon>Saxifragales</taxon>
        <taxon>Crassulaceae</taxon>
        <taxon>Kalanchoe</taxon>
    </lineage>
</organism>
<accession>A0A7N0U9P6</accession>
<dbReference type="Gene3D" id="4.10.280.10">
    <property type="entry name" value="Helix-loop-helix DNA-binding domain"/>
    <property type="match status" value="1"/>
</dbReference>
<dbReference type="GO" id="GO:0046983">
    <property type="term" value="F:protein dimerization activity"/>
    <property type="evidence" value="ECO:0007669"/>
    <property type="project" value="InterPro"/>
</dbReference>